<accession>A0ABN1A3W3</accession>
<organism evidence="3 4">
    <name type="scientific">Parasphingorhabdus litoris</name>
    <dbReference type="NCBI Taxonomy" id="394733"/>
    <lineage>
        <taxon>Bacteria</taxon>
        <taxon>Pseudomonadati</taxon>
        <taxon>Pseudomonadota</taxon>
        <taxon>Alphaproteobacteria</taxon>
        <taxon>Sphingomonadales</taxon>
        <taxon>Sphingomonadaceae</taxon>
        <taxon>Parasphingorhabdus</taxon>
    </lineage>
</organism>
<comment type="caution">
    <text evidence="3">The sequence shown here is derived from an EMBL/GenBank/DDBJ whole genome shotgun (WGS) entry which is preliminary data.</text>
</comment>
<keyword evidence="4" id="KW-1185">Reference proteome</keyword>
<reference evidence="3 4" key="1">
    <citation type="journal article" date="2019" name="Int. J. Syst. Evol. Microbiol.">
        <title>The Global Catalogue of Microorganisms (GCM) 10K type strain sequencing project: providing services to taxonomists for standard genome sequencing and annotation.</title>
        <authorList>
            <consortium name="The Broad Institute Genomics Platform"/>
            <consortium name="The Broad Institute Genome Sequencing Center for Infectious Disease"/>
            <person name="Wu L."/>
            <person name="Ma J."/>
        </authorList>
    </citation>
    <scope>NUCLEOTIDE SEQUENCE [LARGE SCALE GENOMIC DNA]</scope>
    <source>
        <strain evidence="3 4">JCM 14162</strain>
    </source>
</reference>
<evidence type="ECO:0000259" key="2">
    <source>
        <dbReference type="Pfam" id="PF01464"/>
    </source>
</evidence>
<gene>
    <name evidence="3" type="ORF">GCM10009096_04450</name>
</gene>
<evidence type="ECO:0000256" key="1">
    <source>
        <dbReference type="ARBA" id="ARBA00009387"/>
    </source>
</evidence>
<protein>
    <recommendedName>
        <fullName evidence="2">Transglycosylase SLT domain-containing protein</fullName>
    </recommendedName>
</protein>
<dbReference type="Proteomes" id="UP001500713">
    <property type="component" value="Unassembled WGS sequence"/>
</dbReference>
<sequence>MSNISVINSNQRRDLPGVIAQSAQRTGVDFQYLVAQAQIESGMRPDAKASTSSATGLYQFIEQTWLGLVKEKGGKYGLGWAQGAISQSSGGHFTIADKAQKSNILALRNNPALSANLAGEFAKDNSQYLEQKTGRKPESVDLYLAHFLGPNGAAKFLNSMAANPDTSAASQFPQAARANHNIFFDRAGQARSFEAIRNRFERKLADAAELVGGGNRLPARGSVLPQSDSPARTVQPEDYLKIAQAHIKDQSHSNKPKPFSEPARAAYLMLASLGM</sequence>
<dbReference type="EMBL" id="BAAAEM010000002">
    <property type="protein sequence ID" value="GAA0466860.1"/>
    <property type="molecule type" value="Genomic_DNA"/>
</dbReference>
<comment type="similarity">
    <text evidence="1">Belongs to the virb1 family.</text>
</comment>
<dbReference type="InterPro" id="IPR023346">
    <property type="entry name" value="Lysozyme-like_dom_sf"/>
</dbReference>
<dbReference type="Gene3D" id="1.10.530.10">
    <property type="match status" value="1"/>
</dbReference>
<dbReference type="RefSeq" id="WP_229954009.1">
    <property type="nucleotide sequence ID" value="NZ_BAAAEM010000002.1"/>
</dbReference>
<name>A0ABN1A3W3_9SPHN</name>
<dbReference type="InterPro" id="IPR008258">
    <property type="entry name" value="Transglycosylase_SLT_dom_1"/>
</dbReference>
<dbReference type="SUPFAM" id="SSF53955">
    <property type="entry name" value="Lysozyme-like"/>
    <property type="match status" value="1"/>
</dbReference>
<evidence type="ECO:0000313" key="3">
    <source>
        <dbReference type="EMBL" id="GAA0466860.1"/>
    </source>
</evidence>
<evidence type="ECO:0000313" key="4">
    <source>
        <dbReference type="Proteomes" id="UP001500713"/>
    </source>
</evidence>
<feature type="domain" description="Transglycosylase SLT" evidence="2">
    <location>
        <begin position="19"/>
        <end position="71"/>
    </location>
</feature>
<dbReference type="Pfam" id="PF01464">
    <property type="entry name" value="SLT"/>
    <property type="match status" value="1"/>
</dbReference>
<proteinExistence type="inferred from homology"/>